<feature type="domain" description="Thioredoxin" evidence="6">
    <location>
        <begin position="68"/>
        <end position="234"/>
    </location>
</feature>
<dbReference type="PANTHER" id="PTHR43601:SF17">
    <property type="entry name" value="THIOREDOXIN-LIKE 1-2, CHLOROPLASTIC"/>
    <property type="match status" value="1"/>
</dbReference>
<keyword evidence="3" id="KW-0249">Electron transport</keyword>
<accession>A0AAU9RK29</accession>
<gene>
    <name evidence="7" type="ORF">TAV2_LOCUS6387</name>
</gene>
<dbReference type="EMBL" id="OU466858">
    <property type="protein sequence ID" value="CAH2044023.1"/>
    <property type="molecule type" value="Genomic_DNA"/>
</dbReference>
<evidence type="ECO:0000259" key="6">
    <source>
        <dbReference type="PROSITE" id="PS51352"/>
    </source>
</evidence>
<dbReference type="AlphaFoldDB" id="A0AAU9RK29"/>
<dbReference type="PROSITE" id="PS51352">
    <property type="entry name" value="THIOREDOXIN_2"/>
    <property type="match status" value="1"/>
</dbReference>
<keyword evidence="8" id="KW-1185">Reference proteome</keyword>
<keyword evidence="4" id="KW-1015">Disulfide bond</keyword>
<dbReference type="Pfam" id="PF00085">
    <property type="entry name" value="Thioredoxin"/>
    <property type="match status" value="1"/>
</dbReference>
<keyword evidence="2" id="KW-0813">Transport</keyword>
<dbReference type="CDD" id="cd02947">
    <property type="entry name" value="TRX_family"/>
    <property type="match status" value="1"/>
</dbReference>
<evidence type="ECO:0000256" key="5">
    <source>
        <dbReference type="ARBA" id="ARBA00023284"/>
    </source>
</evidence>
<reference evidence="7 8" key="1">
    <citation type="submission" date="2022-03" db="EMBL/GenBank/DDBJ databases">
        <authorList>
            <person name="Nunn A."/>
            <person name="Chopra R."/>
            <person name="Nunn A."/>
            <person name="Contreras Garrido A."/>
        </authorList>
    </citation>
    <scope>NUCLEOTIDE SEQUENCE [LARGE SCALE GENOMIC DNA]</scope>
</reference>
<evidence type="ECO:0000313" key="8">
    <source>
        <dbReference type="Proteomes" id="UP000836841"/>
    </source>
</evidence>
<dbReference type="InterPro" id="IPR036249">
    <property type="entry name" value="Thioredoxin-like_sf"/>
</dbReference>
<evidence type="ECO:0000256" key="2">
    <source>
        <dbReference type="ARBA" id="ARBA00022448"/>
    </source>
</evidence>
<dbReference type="GO" id="GO:0045454">
    <property type="term" value="P:cell redox homeostasis"/>
    <property type="evidence" value="ECO:0007669"/>
    <property type="project" value="TreeGrafter"/>
</dbReference>
<proteinExistence type="inferred from homology"/>
<organism evidence="7 8">
    <name type="scientific">Thlaspi arvense</name>
    <name type="common">Field penny-cress</name>
    <dbReference type="NCBI Taxonomy" id="13288"/>
    <lineage>
        <taxon>Eukaryota</taxon>
        <taxon>Viridiplantae</taxon>
        <taxon>Streptophyta</taxon>
        <taxon>Embryophyta</taxon>
        <taxon>Tracheophyta</taxon>
        <taxon>Spermatophyta</taxon>
        <taxon>Magnoliopsida</taxon>
        <taxon>eudicotyledons</taxon>
        <taxon>Gunneridae</taxon>
        <taxon>Pentapetalae</taxon>
        <taxon>rosids</taxon>
        <taxon>malvids</taxon>
        <taxon>Brassicales</taxon>
        <taxon>Brassicaceae</taxon>
        <taxon>Thlaspideae</taxon>
        <taxon>Thlaspi</taxon>
    </lineage>
</organism>
<evidence type="ECO:0000313" key="7">
    <source>
        <dbReference type="EMBL" id="CAH2044023.1"/>
    </source>
</evidence>
<dbReference type="GO" id="GO:0009507">
    <property type="term" value="C:chloroplast"/>
    <property type="evidence" value="ECO:0007669"/>
    <property type="project" value="UniProtKB-ARBA"/>
</dbReference>
<evidence type="ECO:0000256" key="1">
    <source>
        <dbReference type="ARBA" id="ARBA00008987"/>
    </source>
</evidence>
<dbReference type="Gene3D" id="3.40.30.10">
    <property type="entry name" value="Glutaredoxin"/>
    <property type="match status" value="1"/>
</dbReference>
<dbReference type="FunFam" id="3.40.30.10:FF:000199">
    <property type="entry name" value="Thioredoxin-like 1-2, chloroplastic"/>
    <property type="match status" value="1"/>
</dbReference>
<evidence type="ECO:0000256" key="3">
    <source>
        <dbReference type="ARBA" id="ARBA00022982"/>
    </source>
</evidence>
<dbReference type="SUPFAM" id="SSF52833">
    <property type="entry name" value="Thioredoxin-like"/>
    <property type="match status" value="1"/>
</dbReference>
<sequence length="267" mass="29475">MDAISSLRTEGGVGTQFSRILPRTNHGLCPFSLDNKSKSKLFPVMSLDLKEHPMVSTDFTNQTLTAFSSSSVAVPAKTPSSSIGMSRGMRWWEKSTKHNMLEIHSANHLVDSLLNAGDRLVVLDFYSPGCGGCKSLHPKICQLAESNPNVMFLKVNQEELRTMCHGLNVHVLPFFKFYRGAEGKTCSFSCTIATINKFKKALEKHGNERCSLGPAKGLDEKELMALASVGELKMNPVSLTMHQDLLSSSSAIDFCYNTEEQHQKMVV</sequence>
<name>A0AAU9RK29_THLAR</name>
<dbReference type="PANTHER" id="PTHR43601">
    <property type="entry name" value="THIOREDOXIN, MITOCHONDRIAL"/>
    <property type="match status" value="1"/>
</dbReference>
<comment type="similarity">
    <text evidence="1">Belongs to the thioredoxin family.</text>
</comment>
<dbReference type="Proteomes" id="UP000836841">
    <property type="component" value="Chromosome 2"/>
</dbReference>
<evidence type="ECO:0000256" key="4">
    <source>
        <dbReference type="ARBA" id="ARBA00023157"/>
    </source>
</evidence>
<dbReference type="InterPro" id="IPR013766">
    <property type="entry name" value="Thioredoxin_domain"/>
</dbReference>
<keyword evidence="5" id="KW-0676">Redox-active center</keyword>
<protein>
    <recommendedName>
        <fullName evidence="6">Thioredoxin domain-containing protein</fullName>
    </recommendedName>
</protein>